<dbReference type="PANTHER" id="PTHR47456">
    <property type="entry name" value="PHD-TYPE DOMAIN-CONTAINING PROTEIN"/>
    <property type="match status" value="1"/>
</dbReference>
<keyword evidence="1" id="KW-0479">Metal-binding</keyword>
<dbReference type="Pfam" id="PF21056">
    <property type="entry name" value="ZSWIM1-3_RNaseH-like"/>
    <property type="match status" value="1"/>
</dbReference>
<dbReference type="SMART" id="SM00980">
    <property type="entry name" value="THAP"/>
    <property type="match status" value="1"/>
</dbReference>
<keyword evidence="3" id="KW-0862">Zinc</keyword>
<dbReference type="GO" id="GO:0008270">
    <property type="term" value="F:zinc ion binding"/>
    <property type="evidence" value="ECO:0007669"/>
    <property type="project" value="UniProtKB-KW"/>
</dbReference>
<evidence type="ECO:0000256" key="5">
    <source>
        <dbReference type="PROSITE-ProRule" id="PRU00309"/>
    </source>
</evidence>
<dbReference type="GO" id="GO:0003677">
    <property type="term" value="F:DNA binding"/>
    <property type="evidence" value="ECO:0007669"/>
    <property type="project" value="UniProtKB-UniRule"/>
</dbReference>
<feature type="domain" description="THAP-type" evidence="7">
    <location>
        <begin position="731"/>
        <end position="828"/>
    </location>
</feature>
<dbReference type="SUPFAM" id="SSF57716">
    <property type="entry name" value="Glucocorticoid receptor-like (DNA-binding domain)"/>
    <property type="match status" value="1"/>
</dbReference>
<evidence type="ECO:0000256" key="4">
    <source>
        <dbReference type="ARBA" id="ARBA00023125"/>
    </source>
</evidence>
<sequence>MADNGGQPDVDWTAETFKKKRVKLQSTKKKGCTATMHIKKVEVFPDFEIAVQGCTKNRITMLKSAALTNLSQQLNGDNPPRSEMRLYVTITKMSCHTEHDFGNFMKYGQTVDHSIIERINDLVQEGITSVHEVKTCLRYYVQDVLFNGKEKPDLDCRAFYPTSKDIRNHIQESLRQGRCSNLDQENVAMLVSALEREEPTSKVLFRPYCYTSEAKTTIPEADDDQINVEETLAKQCDRTLLFCYQSRFMAELLKQYGNNVTCLDATNKTTDYSLPLFFLVVKTPTNYMVAGVFVVQYETSACISEALSVFKSWDPEYLPKYFMVDFCQAEISAISEVFPQSEVMLCNFHREQAWERWVKKKENDVPPDQKDALLGLFRKIANSSSREEFDEAYKCLKNSVFWRNDKVASYFETQWMPAAKMWVQYHRMKFGVVVTTNNGTETQNRILKEHYLRWSHGRRSLSSLITVVVKKFLPERQSVFIQQNVERSAMYRKYHEYVPKYLHNRPPKVIRHIMARINTALDYEPEDVAVFTEPGVFSVKSSNPGLLHTFRNRGRLLTGDNVPSRCRNNYGGVSNKGPWIFGMLHVSTKELRLFQVDKRDAATLDSLIAKHILPGTTVYSDEWAAYQCIPRLVDANGTPLNLDWHTVNYSVNVDPTTGANTQRIESEWQKAKRRLVCNSNKMTTSLMPSHLAWLWWRSINAHPNVKDPFLRLMESPSSPNEIFAGGCSHAMPSSRSSMCLVLGCKTGCRSCVDKVSVFRAPKDASRREPWARNIKRDDKELMHDCVVCGRHFEERFLEKTYRHIINGEVVETPRDRPQLRADAVTTVFPDAPKYFTTKAPIKRKERNLCEQRGRPTKKQKVHDGSTEGELPQDAAADAQLPQEQRAVGHPEAEVLNAVTAEDVCGNFLLPSPSWNKLTFATEQDAVHFGLCELEGEQADHMLLPKLVKFKPAVNQPELLCCCVYLRGHLYSQRTVSSPEEAQTVLDSTNSLVLCGQCGMKPGNEKCYVSYAGSYYSM</sequence>
<gene>
    <name evidence="8" type="ORF">HPB51_025606</name>
</gene>
<evidence type="ECO:0000256" key="3">
    <source>
        <dbReference type="ARBA" id="ARBA00022833"/>
    </source>
</evidence>
<dbReference type="GO" id="GO:0003700">
    <property type="term" value="F:DNA-binding transcription factor activity"/>
    <property type="evidence" value="ECO:0007669"/>
    <property type="project" value="InterPro"/>
</dbReference>
<dbReference type="EMBL" id="JABSTU010000011">
    <property type="protein sequence ID" value="KAH8010171.1"/>
    <property type="molecule type" value="Genomic_DNA"/>
</dbReference>
<dbReference type="InterPro" id="IPR024445">
    <property type="entry name" value="Tnp_ISXO2-like"/>
</dbReference>
<evidence type="ECO:0000256" key="6">
    <source>
        <dbReference type="SAM" id="MobiDB-lite"/>
    </source>
</evidence>
<keyword evidence="2 5" id="KW-0863">Zinc-finger</keyword>
<comment type="caution">
    <text evidence="8">The sequence shown here is derived from an EMBL/GenBank/DDBJ whole genome shotgun (WGS) entry which is preliminary data.</text>
</comment>
<dbReference type="Pfam" id="PF05485">
    <property type="entry name" value="THAP"/>
    <property type="match status" value="1"/>
</dbReference>
<dbReference type="PROSITE" id="PS50950">
    <property type="entry name" value="ZF_THAP"/>
    <property type="match status" value="1"/>
</dbReference>
<evidence type="ECO:0000259" key="7">
    <source>
        <dbReference type="PROSITE" id="PS50950"/>
    </source>
</evidence>
<proteinExistence type="predicted"/>
<feature type="region of interest" description="Disordered" evidence="6">
    <location>
        <begin position="845"/>
        <end position="872"/>
    </location>
</feature>
<name>A0A9J6D7Z2_RHIMP</name>
<dbReference type="InterPro" id="IPR006612">
    <property type="entry name" value="THAP_Znf"/>
</dbReference>
<reference evidence="8" key="2">
    <citation type="submission" date="2021-09" db="EMBL/GenBank/DDBJ databases">
        <authorList>
            <person name="Jia N."/>
            <person name="Wang J."/>
            <person name="Shi W."/>
            <person name="Du L."/>
            <person name="Sun Y."/>
            <person name="Zhan W."/>
            <person name="Jiang J."/>
            <person name="Wang Q."/>
            <person name="Zhang B."/>
            <person name="Ji P."/>
            <person name="Sakyi L.B."/>
            <person name="Cui X."/>
            <person name="Yuan T."/>
            <person name="Jiang B."/>
            <person name="Yang W."/>
            <person name="Lam T.T.-Y."/>
            <person name="Chang Q."/>
            <person name="Ding S."/>
            <person name="Wang X."/>
            <person name="Zhu J."/>
            <person name="Ruan X."/>
            <person name="Zhao L."/>
            <person name="Wei J."/>
            <person name="Que T."/>
            <person name="Du C."/>
            <person name="Cheng J."/>
            <person name="Dai P."/>
            <person name="Han X."/>
            <person name="Huang E."/>
            <person name="Gao Y."/>
            <person name="Liu J."/>
            <person name="Shao H."/>
            <person name="Ye R."/>
            <person name="Li L."/>
            <person name="Wei W."/>
            <person name="Wang X."/>
            <person name="Wang C."/>
            <person name="Huo Q."/>
            <person name="Li W."/>
            <person name="Guo W."/>
            <person name="Chen H."/>
            <person name="Chen S."/>
            <person name="Zhou L."/>
            <person name="Zhou L."/>
            <person name="Ni X."/>
            <person name="Tian J."/>
            <person name="Zhou Y."/>
            <person name="Sheng Y."/>
            <person name="Liu T."/>
            <person name="Pan Y."/>
            <person name="Xia L."/>
            <person name="Li J."/>
            <person name="Zhao F."/>
            <person name="Cao W."/>
        </authorList>
    </citation>
    <scope>NUCLEOTIDE SEQUENCE</scope>
    <source>
        <strain evidence="8">Rmic-2018</strain>
        <tissue evidence="8">Larvae</tissue>
    </source>
</reference>
<keyword evidence="4 5" id="KW-0238">DNA-binding</keyword>
<evidence type="ECO:0000313" key="8">
    <source>
        <dbReference type="EMBL" id="KAH8010171.1"/>
    </source>
</evidence>
<evidence type="ECO:0000256" key="2">
    <source>
        <dbReference type="ARBA" id="ARBA00022771"/>
    </source>
</evidence>
<reference evidence="8" key="1">
    <citation type="journal article" date="2020" name="Cell">
        <title>Large-Scale Comparative Analyses of Tick Genomes Elucidate Their Genetic Diversity and Vector Capacities.</title>
        <authorList>
            <consortium name="Tick Genome and Microbiome Consortium (TIGMIC)"/>
            <person name="Jia N."/>
            <person name="Wang J."/>
            <person name="Shi W."/>
            <person name="Du L."/>
            <person name="Sun Y."/>
            <person name="Zhan W."/>
            <person name="Jiang J.F."/>
            <person name="Wang Q."/>
            <person name="Zhang B."/>
            <person name="Ji P."/>
            <person name="Bell-Sakyi L."/>
            <person name="Cui X.M."/>
            <person name="Yuan T.T."/>
            <person name="Jiang B.G."/>
            <person name="Yang W.F."/>
            <person name="Lam T.T."/>
            <person name="Chang Q.C."/>
            <person name="Ding S.J."/>
            <person name="Wang X.J."/>
            <person name="Zhu J.G."/>
            <person name="Ruan X.D."/>
            <person name="Zhao L."/>
            <person name="Wei J.T."/>
            <person name="Ye R.Z."/>
            <person name="Que T.C."/>
            <person name="Du C.H."/>
            <person name="Zhou Y.H."/>
            <person name="Cheng J.X."/>
            <person name="Dai P.F."/>
            <person name="Guo W.B."/>
            <person name="Han X.H."/>
            <person name="Huang E.J."/>
            <person name="Li L.F."/>
            <person name="Wei W."/>
            <person name="Gao Y.C."/>
            <person name="Liu J.Z."/>
            <person name="Shao H.Z."/>
            <person name="Wang X."/>
            <person name="Wang C.C."/>
            <person name="Yang T.C."/>
            <person name="Huo Q.B."/>
            <person name="Li W."/>
            <person name="Chen H.Y."/>
            <person name="Chen S.E."/>
            <person name="Zhou L.G."/>
            <person name="Ni X.B."/>
            <person name="Tian J.H."/>
            <person name="Sheng Y."/>
            <person name="Liu T."/>
            <person name="Pan Y.S."/>
            <person name="Xia L.Y."/>
            <person name="Li J."/>
            <person name="Zhao F."/>
            <person name="Cao W.C."/>
        </authorList>
    </citation>
    <scope>NUCLEOTIDE SEQUENCE</scope>
    <source>
        <strain evidence="8">Rmic-2018</strain>
    </source>
</reference>
<protein>
    <recommendedName>
        <fullName evidence="7">THAP-type domain-containing protein</fullName>
    </recommendedName>
</protein>
<keyword evidence="9" id="KW-1185">Reference proteome</keyword>
<dbReference type="PANTHER" id="PTHR47456:SF1">
    <property type="entry name" value="PHD-TYPE DOMAIN-CONTAINING PROTEIN"/>
    <property type="match status" value="1"/>
</dbReference>
<dbReference type="AlphaFoldDB" id="A0A9J6D7Z2"/>
<organism evidence="8 9">
    <name type="scientific">Rhipicephalus microplus</name>
    <name type="common">Cattle tick</name>
    <name type="synonym">Boophilus microplus</name>
    <dbReference type="NCBI Taxonomy" id="6941"/>
    <lineage>
        <taxon>Eukaryota</taxon>
        <taxon>Metazoa</taxon>
        <taxon>Ecdysozoa</taxon>
        <taxon>Arthropoda</taxon>
        <taxon>Chelicerata</taxon>
        <taxon>Arachnida</taxon>
        <taxon>Acari</taxon>
        <taxon>Parasitiformes</taxon>
        <taxon>Ixodida</taxon>
        <taxon>Ixodoidea</taxon>
        <taxon>Ixodidae</taxon>
        <taxon>Rhipicephalinae</taxon>
        <taxon>Rhipicephalus</taxon>
        <taxon>Boophilus</taxon>
    </lineage>
</organism>
<dbReference type="Pfam" id="PF12762">
    <property type="entry name" value="DDE_Tnp_IS1595"/>
    <property type="match status" value="1"/>
</dbReference>
<dbReference type="SMART" id="SM00692">
    <property type="entry name" value="DM3"/>
    <property type="match status" value="1"/>
</dbReference>
<dbReference type="InterPro" id="IPR029309">
    <property type="entry name" value="CaRF"/>
</dbReference>
<dbReference type="Pfam" id="PF15299">
    <property type="entry name" value="ALS2CR8"/>
    <property type="match status" value="1"/>
</dbReference>
<dbReference type="VEuPathDB" id="VectorBase:LOC119168402"/>
<dbReference type="SMART" id="SM01126">
    <property type="entry name" value="DDE_Tnp_IS1595"/>
    <property type="match status" value="1"/>
</dbReference>
<accession>A0A9J6D7Z2</accession>
<dbReference type="Proteomes" id="UP000821866">
    <property type="component" value="Chromosome 9"/>
</dbReference>
<evidence type="ECO:0000256" key="1">
    <source>
        <dbReference type="ARBA" id="ARBA00022723"/>
    </source>
</evidence>
<evidence type="ECO:0000313" key="9">
    <source>
        <dbReference type="Proteomes" id="UP000821866"/>
    </source>
</evidence>
<dbReference type="InterPro" id="IPR048324">
    <property type="entry name" value="ZSWIM1-3_RNaseH-like"/>
</dbReference>